<comment type="caution">
    <text evidence="1">The sequence shown here is derived from an EMBL/GenBank/DDBJ whole genome shotgun (WGS) entry which is preliminary data.</text>
</comment>
<gene>
    <name evidence="1" type="ORF">FB45DRAFT_1131048</name>
</gene>
<protein>
    <submittedName>
        <fullName evidence="1">Uncharacterized protein</fullName>
    </submittedName>
</protein>
<organism evidence="1 2">
    <name type="scientific">Roridomyces roridus</name>
    <dbReference type="NCBI Taxonomy" id="1738132"/>
    <lineage>
        <taxon>Eukaryota</taxon>
        <taxon>Fungi</taxon>
        <taxon>Dikarya</taxon>
        <taxon>Basidiomycota</taxon>
        <taxon>Agaricomycotina</taxon>
        <taxon>Agaricomycetes</taxon>
        <taxon>Agaricomycetidae</taxon>
        <taxon>Agaricales</taxon>
        <taxon>Marasmiineae</taxon>
        <taxon>Mycenaceae</taxon>
        <taxon>Roridomyces</taxon>
    </lineage>
</organism>
<name>A0AAD7B229_9AGAR</name>
<sequence>MGWRKRARASESDDQVEVWVAAGYGASPEKPAFTGTESARLGRDWNAAWEDDIATLFGSDMEISHTGFHPPSFIDPTKREASFDILLDSETMQSNLSVELTQRCAWDDFDGDWMEKSPQESEEVLRAHARETRKIPTDFKTVPNAVYEKVTAVKGEPPHPGEVLSKKYGDLERSFCLTAISFEIMRVFCGSALQWTKVKRRRYTQDDLNRAKEPL</sequence>
<evidence type="ECO:0000313" key="2">
    <source>
        <dbReference type="Proteomes" id="UP001221142"/>
    </source>
</evidence>
<accession>A0AAD7B229</accession>
<dbReference type="EMBL" id="JARKIF010000048">
    <property type="protein sequence ID" value="KAJ7607709.1"/>
    <property type="molecule type" value="Genomic_DNA"/>
</dbReference>
<keyword evidence="2" id="KW-1185">Reference proteome</keyword>
<dbReference type="Proteomes" id="UP001221142">
    <property type="component" value="Unassembled WGS sequence"/>
</dbReference>
<evidence type="ECO:0000313" key="1">
    <source>
        <dbReference type="EMBL" id="KAJ7607709.1"/>
    </source>
</evidence>
<proteinExistence type="predicted"/>
<reference evidence="1" key="1">
    <citation type="submission" date="2023-03" db="EMBL/GenBank/DDBJ databases">
        <title>Massive genome expansion in bonnet fungi (Mycena s.s.) driven by repeated elements and novel gene families across ecological guilds.</title>
        <authorList>
            <consortium name="Lawrence Berkeley National Laboratory"/>
            <person name="Harder C.B."/>
            <person name="Miyauchi S."/>
            <person name="Viragh M."/>
            <person name="Kuo A."/>
            <person name="Thoen E."/>
            <person name="Andreopoulos B."/>
            <person name="Lu D."/>
            <person name="Skrede I."/>
            <person name="Drula E."/>
            <person name="Henrissat B."/>
            <person name="Morin E."/>
            <person name="Kohler A."/>
            <person name="Barry K."/>
            <person name="LaButti K."/>
            <person name="Morin E."/>
            <person name="Salamov A."/>
            <person name="Lipzen A."/>
            <person name="Mereny Z."/>
            <person name="Hegedus B."/>
            <person name="Baldrian P."/>
            <person name="Stursova M."/>
            <person name="Weitz H."/>
            <person name="Taylor A."/>
            <person name="Grigoriev I.V."/>
            <person name="Nagy L.G."/>
            <person name="Martin F."/>
            <person name="Kauserud H."/>
        </authorList>
    </citation>
    <scope>NUCLEOTIDE SEQUENCE</scope>
    <source>
        <strain evidence="1">9284</strain>
    </source>
</reference>
<dbReference type="AlphaFoldDB" id="A0AAD7B229"/>